<feature type="region of interest" description="Disordered" evidence="1">
    <location>
        <begin position="23"/>
        <end position="50"/>
    </location>
</feature>
<proteinExistence type="predicted"/>
<dbReference type="AlphaFoldDB" id="A0A1Y6FR64"/>
<dbReference type="GeneID" id="303003559"/>
<dbReference type="EMBL" id="FXWL01000002">
    <property type="protein sequence ID" value="SMQ77157.1"/>
    <property type="molecule type" value="Genomic_DNA"/>
</dbReference>
<evidence type="ECO:0000313" key="2">
    <source>
        <dbReference type="EMBL" id="SMQ77157.1"/>
    </source>
</evidence>
<keyword evidence="3" id="KW-1185">Reference proteome</keyword>
<dbReference type="RefSeq" id="WP_156001055.1">
    <property type="nucleotide sequence ID" value="NZ_FXWL01000002.1"/>
</dbReference>
<accession>A0A1Y6FR64</accession>
<feature type="compositionally biased region" description="Basic residues" evidence="1">
    <location>
        <begin position="41"/>
        <end position="50"/>
    </location>
</feature>
<dbReference type="Proteomes" id="UP000194469">
    <property type="component" value="Unassembled WGS sequence"/>
</dbReference>
<reference evidence="3" key="1">
    <citation type="submission" date="2017-04" db="EMBL/GenBank/DDBJ databases">
        <authorList>
            <person name="Varghese N."/>
            <person name="Submissions S."/>
        </authorList>
    </citation>
    <scope>NUCLEOTIDE SEQUENCE [LARGE SCALE GENOMIC DNA]</scope>
    <source>
        <strain evidence="3">UI2</strain>
    </source>
</reference>
<gene>
    <name evidence="2" type="ORF">SAMN06295984_2568</name>
</gene>
<evidence type="ECO:0000313" key="3">
    <source>
        <dbReference type="Proteomes" id="UP000194469"/>
    </source>
</evidence>
<sequence length="50" mass="5340">MIGSALASRAIADAARRDLAAAWGGPAPAARQTEMTIARDRPRRVIVRKP</sequence>
<evidence type="ECO:0000256" key="1">
    <source>
        <dbReference type="SAM" id="MobiDB-lite"/>
    </source>
</evidence>
<name>A0A1Y6FR64_9SPHN</name>
<protein>
    <submittedName>
        <fullName evidence="2">Uncharacterized protein</fullName>
    </submittedName>
</protein>
<organism evidence="2 3">
    <name type="scientific">Sphingopyxis terrae subsp. ummariensis</name>
    <dbReference type="NCBI Taxonomy" id="429001"/>
    <lineage>
        <taxon>Bacteria</taxon>
        <taxon>Pseudomonadati</taxon>
        <taxon>Pseudomonadota</taxon>
        <taxon>Alphaproteobacteria</taxon>
        <taxon>Sphingomonadales</taxon>
        <taxon>Sphingomonadaceae</taxon>
        <taxon>Sphingopyxis</taxon>
    </lineage>
</organism>